<evidence type="ECO:0000313" key="3">
    <source>
        <dbReference type="Proteomes" id="UP001195483"/>
    </source>
</evidence>
<dbReference type="GO" id="GO:0051999">
    <property type="term" value="P:mannosyl-inositol phosphorylceramide biosynthetic process"/>
    <property type="evidence" value="ECO:0007669"/>
    <property type="project" value="TreeGrafter"/>
</dbReference>
<gene>
    <name evidence="2" type="ORF">CHS0354_012598</name>
</gene>
<dbReference type="InterPro" id="IPR007577">
    <property type="entry name" value="GlycoTrfase_DXD_sugar-bd_CS"/>
</dbReference>
<keyword evidence="3" id="KW-1185">Reference proteome</keyword>
<protein>
    <recommendedName>
        <fullName evidence="4">Glycosyltransferase</fullName>
    </recommendedName>
</protein>
<proteinExistence type="predicted"/>
<accession>A0AAE0SXM8</accession>
<dbReference type="SUPFAM" id="SSF53448">
    <property type="entry name" value="Nucleotide-diphospho-sugar transferases"/>
    <property type="match status" value="2"/>
</dbReference>
<organism evidence="2 3">
    <name type="scientific">Potamilus streckersoni</name>
    <dbReference type="NCBI Taxonomy" id="2493646"/>
    <lineage>
        <taxon>Eukaryota</taxon>
        <taxon>Metazoa</taxon>
        <taxon>Spiralia</taxon>
        <taxon>Lophotrochozoa</taxon>
        <taxon>Mollusca</taxon>
        <taxon>Bivalvia</taxon>
        <taxon>Autobranchia</taxon>
        <taxon>Heteroconchia</taxon>
        <taxon>Palaeoheterodonta</taxon>
        <taxon>Unionida</taxon>
        <taxon>Unionoidea</taxon>
        <taxon>Unionidae</taxon>
        <taxon>Ambleminae</taxon>
        <taxon>Lampsilini</taxon>
        <taxon>Potamilus</taxon>
    </lineage>
</organism>
<reference evidence="2" key="2">
    <citation type="journal article" date="2021" name="Genome Biol. Evol.">
        <title>Developing a high-quality reference genome for a parasitic bivalve with doubly uniparental inheritance (Bivalvia: Unionida).</title>
        <authorList>
            <person name="Smith C.H."/>
        </authorList>
    </citation>
    <scope>NUCLEOTIDE SEQUENCE</scope>
    <source>
        <strain evidence="2">CHS0354</strain>
        <tissue evidence="2">Mantle</tissue>
    </source>
</reference>
<reference evidence="2" key="1">
    <citation type="journal article" date="2021" name="Genome Biol. Evol.">
        <title>A High-Quality Reference Genome for a Parasitic Bivalve with Doubly Uniparental Inheritance (Bivalvia: Unionida).</title>
        <authorList>
            <person name="Smith C.H."/>
        </authorList>
    </citation>
    <scope>NUCLEOTIDE SEQUENCE</scope>
    <source>
        <strain evidence="2">CHS0354</strain>
    </source>
</reference>
<dbReference type="PANTHER" id="PTHR32385:SF15">
    <property type="entry name" value="INOSITOL PHOSPHOCERAMIDE MANNOSYLTRANSFERASE 1"/>
    <property type="match status" value="1"/>
</dbReference>
<dbReference type="AlphaFoldDB" id="A0AAE0SXM8"/>
<dbReference type="Pfam" id="PF04488">
    <property type="entry name" value="Gly_transf_sug"/>
    <property type="match status" value="1"/>
</dbReference>
<dbReference type="Gene3D" id="3.90.550.20">
    <property type="match status" value="1"/>
</dbReference>
<name>A0AAE0SXM8_9BIVA</name>
<evidence type="ECO:0000313" key="2">
    <source>
        <dbReference type="EMBL" id="KAK3599952.1"/>
    </source>
</evidence>
<dbReference type="InterPro" id="IPR029044">
    <property type="entry name" value="Nucleotide-diphossugar_trans"/>
</dbReference>
<evidence type="ECO:0000256" key="1">
    <source>
        <dbReference type="ARBA" id="ARBA00022679"/>
    </source>
</evidence>
<dbReference type="GO" id="GO:0016020">
    <property type="term" value="C:membrane"/>
    <property type="evidence" value="ECO:0007669"/>
    <property type="project" value="GOC"/>
</dbReference>
<sequence length="305" mass="35241">MALKFVEALFTMILPFYGNYRHNLQRADAVRYMVLYEYGGVYADLDIVSLRPLDPIMRKYSCILSQEPHIHPVFYNNFYGLACNAFMDCRSHHPFMKTLINSPPVRLTIKLAILYAVNIIELDCVSRIAKKAHYFREEIEKDTKINPQIEPTPYEISAGAFPNNGSCRIERTIHQIWIDKTIPENIRKYVSSFRKHHRNYVYMFWTEKNGNEVCGGYVSIDSAFLCELSLPPLDPILRKYSCILSQKPHIHPVFYNNFYGLACNAFMACRSHHPFMKIVVDNLASFSVAAEVLDSTGPRFDTEAT</sequence>
<evidence type="ECO:0008006" key="4">
    <source>
        <dbReference type="Google" id="ProtNLM"/>
    </source>
</evidence>
<comment type="caution">
    <text evidence="2">The sequence shown here is derived from an EMBL/GenBank/DDBJ whole genome shotgun (WGS) entry which is preliminary data.</text>
</comment>
<dbReference type="GO" id="GO:0000030">
    <property type="term" value="F:mannosyltransferase activity"/>
    <property type="evidence" value="ECO:0007669"/>
    <property type="project" value="TreeGrafter"/>
</dbReference>
<keyword evidence="1" id="KW-0808">Transferase</keyword>
<reference evidence="2" key="3">
    <citation type="submission" date="2023-05" db="EMBL/GenBank/DDBJ databases">
        <authorList>
            <person name="Smith C.H."/>
        </authorList>
    </citation>
    <scope>NUCLEOTIDE SEQUENCE</scope>
    <source>
        <strain evidence="2">CHS0354</strain>
        <tissue evidence="2">Mantle</tissue>
    </source>
</reference>
<dbReference type="InterPro" id="IPR051706">
    <property type="entry name" value="Glycosyltransferase_domain"/>
</dbReference>
<dbReference type="EMBL" id="JAEAOA010000768">
    <property type="protein sequence ID" value="KAK3599952.1"/>
    <property type="molecule type" value="Genomic_DNA"/>
</dbReference>
<dbReference type="Proteomes" id="UP001195483">
    <property type="component" value="Unassembled WGS sequence"/>
</dbReference>
<dbReference type="PANTHER" id="PTHR32385">
    <property type="entry name" value="MANNOSYL PHOSPHORYLINOSITOL CERAMIDE SYNTHASE"/>
    <property type="match status" value="1"/>
</dbReference>